<comment type="caution">
    <text evidence="9">The sequence shown here is derived from an EMBL/GenBank/DDBJ whole genome shotgun (WGS) entry which is preliminary data.</text>
</comment>
<evidence type="ECO:0000256" key="1">
    <source>
        <dbReference type="ARBA" id="ARBA00004651"/>
    </source>
</evidence>
<name>A0A370DKT8_9GAMM</name>
<feature type="domain" description="Type II secretion system protein GspF" evidence="8">
    <location>
        <begin position="40"/>
        <end position="163"/>
    </location>
</feature>
<proteinExistence type="inferred from homology"/>
<dbReference type="Pfam" id="PF00482">
    <property type="entry name" value="T2SSF"/>
    <property type="match status" value="2"/>
</dbReference>
<dbReference type="Gene3D" id="1.20.81.30">
    <property type="entry name" value="Type II secretion system (T2SS), domain F"/>
    <property type="match status" value="2"/>
</dbReference>
<evidence type="ECO:0000256" key="5">
    <source>
        <dbReference type="ARBA" id="ARBA00022989"/>
    </source>
</evidence>
<dbReference type="PANTHER" id="PTHR30012">
    <property type="entry name" value="GENERAL SECRETION PATHWAY PROTEIN"/>
    <property type="match status" value="1"/>
</dbReference>
<feature type="transmembrane region" description="Helical" evidence="7">
    <location>
        <begin position="194"/>
        <end position="212"/>
    </location>
</feature>
<protein>
    <recommendedName>
        <fullName evidence="8">Type II secretion system protein GspF domain-containing protein</fullName>
    </recommendedName>
</protein>
<dbReference type="AlphaFoldDB" id="A0A370DKT8"/>
<keyword evidence="6 7" id="KW-0472">Membrane</keyword>
<dbReference type="PRINTS" id="PR00812">
    <property type="entry name" value="BCTERIALGSPF"/>
</dbReference>
<feature type="domain" description="Type II secretion system protein GspF" evidence="8">
    <location>
        <begin position="245"/>
        <end position="365"/>
    </location>
</feature>
<evidence type="ECO:0000256" key="4">
    <source>
        <dbReference type="ARBA" id="ARBA00022692"/>
    </source>
</evidence>
<reference evidence="9 10" key="1">
    <citation type="journal article" date="2018" name="ISME J.">
        <title>Endosymbiont genomes yield clues of tubeworm success.</title>
        <authorList>
            <person name="Li Y."/>
            <person name="Liles M.R."/>
            <person name="Halanych K.M."/>
        </authorList>
    </citation>
    <scope>NUCLEOTIDE SEQUENCE [LARGE SCALE GENOMIC DNA]</scope>
    <source>
        <strain evidence="9">A1462</strain>
    </source>
</reference>
<dbReference type="InterPro" id="IPR003004">
    <property type="entry name" value="GspF/PilC"/>
</dbReference>
<sequence length="374" mass="41719">MAIELNKPARKANKKEINLGEFFSGLAPKRRISDKDRRFFTERMALMLSTGTNLHISLQALEGQLENPGMQALVEQLIEDVGEGKQFSQALAKHPDVFSQTYINLIGASEEGGFMHEVLEQLLEMEEKREKLQRTMFSALSYPVFLLLFALGVVVFVLVVVFPKFADMFSSIQDQLPGTTLFLMAASHLFREQWAYLLTGLALLLIGLRYWAASNNGRQWLDWSKLHLPGLRGIFVRLYLMQSMRVLSLSLSNGVGILDALHASRDVVRNRLFHQFIDGVEQRVEGGDGIAAGFKDAGFIPPMVQQMIKTGEETGSLPKVMSRLADFYEGELSARLETVSRLAEPVMLLVMGVVVGVLVSSLILPIFKLSRAVG</sequence>
<organism evidence="9 10">
    <name type="scientific">endosymbiont of Escarpia spicata</name>
    <dbReference type="NCBI Taxonomy" id="2200908"/>
    <lineage>
        <taxon>Bacteria</taxon>
        <taxon>Pseudomonadati</taxon>
        <taxon>Pseudomonadota</taxon>
        <taxon>Gammaproteobacteria</taxon>
        <taxon>sulfur-oxidizing symbionts</taxon>
    </lineage>
</organism>
<evidence type="ECO:0000256" key="6">
    <source>
        <dbReference type="ARBA" id="ARBA00023136"/>
    </source>
</evidence>
<evidence type="ECO:0000259" key="8">
    <source>
        <dbReference type="Pfam" id="PF00482"/>
    </source>
</evidence>
<dbReference type="GO" id="GO:0005886">
    <property type="term" value="C:plasma membrane"/>
    <property type="evidence" value="ECO:0007669"/>
    <property type="project" value="UniProtKB-SubCell"/>
</dbReference>
<keyword evidence="5 7" id="KW-1133">Transmembrane helix</keyword>
<keyword evidence="4 7" id="KW-0812">Transmembrane</keyword>
<evidence type="ECO:0000256" key="3">
    <source>
        <dbReference type="ARBA" id="ARBA00022475"/>
    </source>
</evidence>
<evidence type="ECO:0000256" key="2">
    <source>
        <dbReference type="ARBA" id="ARBA00005745"/>
    </source>
</evidence>
<comment type="subcellular location">
    <subcellularLocation>
        <location evidence="1">Cell membrane</location>
        <topology evidence="1">Multi-pass membrane protein</topology>
    </subcellularLocation>
</comment>
<gene>
    <name evidence="9" type="ORF">DIZ78_11275</name>
</gene>
<keyword evidence="10" id="KW-1185">Reference proteome</keyword>
<dbReference type="PANTHER" id="PTHR30012:SF0">
    <property type="entry name" value="TYPE II SECRETION SYSTEM PROTEIN F-RELATED"/>
    <property type="match status" value="1"/>
</dbReference>
<accession>A0A370DKT8</accession>
<dbReference type="EMBL" id="QFXE01000013">
    <property type="protein sequence ID" value="RDH85512.1"/>
    <property type="molecule type" value="Genomic_DNA"/>
</dbReference>
<feature type="transmembrane region" description="Helical" evidence="7">
    <location>
        <begin position="346"/>
        <end position="367"/>
    </location>
</feature>
<evidence type="ECO:0000256" key="7">
    <source>
        <dbReference type="SAM" id="Phobius"/>
    </source>
</evidence>
<keyword evidence="3" id="KW-1003">Cell membrane</keyword>
<evidence type="ECO:0000313" key="9">
    <source>
        <dbReference type="EMBL" id="RDH85512.1"/>
    </source>
</evidence>
<evidence type="ECO:0000313" key="10">
    <source>
        <dbReference type="Proteomes" id="UP000254771"/>
    </source>
</evidence>
<dbReference type="InterPro" id="IPR018076">
    <property type="entry name" value="T2SS_GspF_dom"/>
</dbReference>
<dbReference type="Proteomes" id="UP000254771">
    <property type="component" value="Unassembled WGS sequence"/>
</dbReference>
<dbReference type="InterPro" id="IPR042094">
    <property type="entry name" value="T2SS_GspF_sf"/>
</dbReference>
<comment type="similarity">
    <text evidence="2">Belongs to the GSP F family.</text>
</comment>
<feature type="transmembrane region" description="Helical" evidence="7">
    <location>
        <begin position="139"/>
        <end position="162"/>
    </location>
</feature>